<reference evidence="2" key="1">
    <citation type="submission" date="2020-11" db="EMBL/GenBank/DDBJ databases">
        <authorList>
            <consortium name="DOE Joint Genome Institute"/>
            <person name="Ahrendt S."/>
            <person name="Riley R."/>
            <person name="Andreopoulos W."/>
            <person name="Labutti K."/>
            <person name="Pangilinan J."/>
            <person name="Ruiz-Duenas F.J."/>
            <person name="Barrasa J.M."/>
            <person name="Sanchez-Garcia M."/>
            <person name="Camarero S."/>
            <person name="Miyauchi S."/>
            <person name="Serrano A."/>
            <person name="Linde D."/>
            <person name="Babiker R."/>
            <person name="Drula E."/>
            <person name="Ayuso-Fernandez I."/>
            <person name="Pacheco R."/>
            <person name="Padilla G."/>
            <person name="Ferreira P."/>
            <person name="Barriuso J."/>
            <person name="Kellner H."/>
            <person name="Castanera R."/>
            <person name="Alfaro M."/>
            <person name="Ramirez L."/>
            <person name="Pisabarro A.G."/>
            <person name="Kuo A."/>
            <person name="Tritt A."/>
            <person name="Lipzen A."/>
            <person name="He G."/>
            <person name="Yan M."/>
            <person name="Ng V."/>
            <person name="Cullen D."/>
            <person name="Martin F."/>
            <person name="Rosso M.-N."/>
            <person name="Henrissat B."/>
            <person name="Hibbett D."/>
            <person name="Martinez A.T."/>
            <person name="Grigoriev I.V."/>
        </authorList>
    </citation>
    <scope>NUCLEOTIDE SEQUENCE</scope>
    <source>
        <strain evidence="2">AH 40177</strain>
    </source>
</reference>
<organism evidence="2 3">
    <name type="scientific">Rhodocollybia butyracea</name>
    <dbReference type="NCBI Taxonomy" id="206335"/>
    <lineage>
        <taxon>Eukaryota</taxon>
        <taxon>Fungi</taxon>
        <taxon>Dikarya</taxon>
        <taxon>Basidiomycota</taxon>
        <taxon>Agaricomycotina</taxon>
        <taxon>Agaricomycetes</taxon>
        <taxon>Agaricomycetidae</taxon>
        <taxon>Agaricales</taxon>
        <taxon>Marasmiineae</taxon>
        <taxon>Omphalotaceae</taxon>
        <taxon>Rhodocollybia</taxon>
    </lineage>
</organism>
<dbReference type="AlphaFoldDB" id="A0A9P5PZD8"/>
<gene>
    <name evidence="2" type="ORF">BDP27DRAFT_1320885</name>
</gene>
<protein>
    <submittedName>
        <fullName evidence="2">Uncharacterized protein</fullName>
    </submittedName>
</protein>
<dbReference type="OrthoDB" id="3080655at2759"/>
<sequence length="123" mass="12716">MKFSLSPVIVTAALGLTFRGVIAATWTQFTDLTCGTSGGSVIGTGSCPGEDAEACTCIPQIGRGSVIVNATADTFCQGPFMFNENQCGFFAFDFAMGECQVFESDGIVTGGGLAFQLECIPTS</sequence>
<keyword evidence="3" id="KW-1185">Reference proteome</keyword>
<evidence type="ECO:0000256" key="1">
    <source>
        <dbReference type="SAM" id="SignalP"/>
    </source>
</evidence>
<proteinExistence type="predicted"/>
<dbReference type="EMBL" id="JADNRY010000026">
    <property type="protein sequence ID" value="KAF9072191.1"/>
    <property type="molecule type" value="Genomic_DNA"/>
</dbReference>
<accession>A0A9P5PZD8</accession>
<evidence type="ECO:0000313" key="2">
    <source>
        <dbReference type="EMBL" id="KAF9072191.1"/>
    </source>
</evidence>
<name>A0A9P5PZD8_9AGAR</name>
<feature type="chain" id="PRO_5040484335" evidence="1">
    <location>
        <begin position="24"/>
        <end position="123"/>
    </location>
</feature>
<feature type="signal peptide" evidence="1">
    <location>
        <begin position="1"/>
        <end position="23"/>
    </location>
</feature>
<dbReference type="Proteomes" id="UP000772434">
    <property type="component" value="Unassembled WGS sequence"/>
</dbReference>
<evidence type="ECO:0000313" key="3">
    <source>
        <dbReference type="Proteomes" id="UP000772434"/>
    </source>
</evidence>
<keyword evidence="1" id="KW-0732">Signal</keyword>
<comment type="caution">
    <text evidence="2">The sequence shown here is derived from an EMBL/GenBank/DDBJ whole genome shotgun (WGS) entry which is preliminary data.</text>
</comment>